<evidence type="ECO:0000256" key="5">
    <source>
        <dbReference type="ARBA" id="ARBA00022840"/>
    </source>
</evidence>
<dbReference type="OrthoDB" id="6283373at2759"/>
<protein>
    <submittedName>
        <fullName evidence="10">Uncharacterized protein</fullName>
    </submittedName>
</protein>
<dbReference type="GO" id="GO:0005524">
    <property type="term" value="F:ATP binding"/>
    <property type="evidence" value="ECO:0007669"/>
    <property type="project" value="UniProtKB-KW"/>
</dbReference>
<evidence type="ECO:0000313" key="11">
    <source>
        <dbReference type="Proteomes" id="UP000678393"/>
    </source>
</evidence>
<evidence type="ECO:0000256" key="1">
    <source>
        <dbReference type="ARBA" id="ARBA00004141"/>
    </source>
</evidence>
<dbReference type="GO" id="GO:0016020">
    <property type="term" value="C:membrane"/>
    <property type="evidence" value="ECO:0007669"/>
    <property type="project" value="UniProtKB-SubCell"/>
</dbReference>
<feature type="non-terminal residue" evidence="10">
    <location>
        <position position="1"/>
    </location>
</feature>
<keyword evidence="9" id="KW-1133">Transmembrane helix</keyword>
<dbReference type="GO" id="GO:0046872">
    <property type="term" value="F:metal ion binding"/>
    <property type="evidence" value="ECO:0007669"/>
    <property type="project" value="UniProtKB-KW"/>
</dbReference>
<dbReference type="GO" id="GO:0006874">
    <property type="term" value="P:intracellular calcium ion homeostasis"/>
    <property type="evidence" value="ECO:0007669"/>
    <property type="project" value="TreeGrafter"/>
</dbReference>
<dbReference type="InterPro" id="IPR008250">
    <property type="entry name" value="ATPase_P-typ_transduc_dom_A_sf"/>
</dbReference>
<evidence type="ECO:0000256" key="9">
    <source>
        <dbReference type="SAM" id="Phobius"/>
    </source>
</evidence>
<dbReference type="EMBL" id="CAJHNH020003251">
    <property type="protein sequence ID" value="CAG5128889.1"/>
    <property type="molecule type" value="Genomic_DNA"/>
</dbReference>
<proteinExistence type="predicted"/>
<keyword evidence="6" id="KW-0460">Magnesium</keyword>
<dbReference type="PANTHER" id="PTHR45630">
    <property type="entry name" value="CATION-TRANSPORTING ATPASE-RELATED"/>
    <property type="match status" value="1"/>
</dbReference>
<evidence type="ECO:0000256" key="3">
    <source>
        <dbReference type="ARBA" id="ARBA00022723"/>
    </source>
</evidence>
<dbReference type="PANTHER" id="PTHR45630:SF8">
    <property type="entry name" value="CATION-TRANSPORTING ATPASE"/>
    <property type="match status" value="1"/>
</dbReference>
<accession>A0A8S3ZHV3</accession>
<dbReference type="GO" id="GO:0019829">
    <property type="term" value="F:ATPase-coupled monoatomic cation transmembrane transporter activity"/>
    <property type="evidence" value="ECO:0007669"/>
    <property type="project" value="TreeGrafter"/>
</dbReference>
<keyword evidence="11" id="KW-1185">Reference proteome</keyword>
<keyword evidence="7" id="KW-1278">Translocase</keyword>
<keyword evidence="5" id="KW-0067">ATP-binding</keyword>
<evidence type="ECO:0000256" key="6">
    <source>
        <dbReference type="ARBA" id="ARBA00022842"/>
    </source>
</evidence>
<evidence type="ECO:0000256" key="4">
    <source>
        <dbReference type="ARBA" id="ARBA00022741"/>
    </source>
</evidence>
<evidence type="ECO:0000313" key="10">
    <source>
        <dbReference type="EMBL" id="CAG5128889.1"/>
    </source>
</evidence>
<dbReference type="GO" id="GO:0015203">
    <property type="term" value="F:polyamine transmembrane transporter activity"/>
    <property type="evidence" value="ECO:0007669"/>
    <property type="project" value="TreeGrafter"/>
</dbReference>
<dbReference type="InterPro" id="IPR006544">
    <property type="entry name" value="P-type_TPase_V"/>
</dbReference>
<keyword evidence="9" id="KW-0472">Membrane</keyword>
<dbReference type="GO" id="GO:0140358">
    <property type="term" value="F:P-type transmembrane transporter activity"/>
    <property type="evidence" value="ECO:0007669"/>
    <property type="project" value="InterPro"/>
</dbReference>
<evidence type="ECO:0000256" key="8">
    <source>
        <dbReference type="ARBA" id="ARBA00049360"/>
    </source>
</evidence>
<organism evidence="10 11">
    <name type="scientific">Candidula unifasciata</name>
    <dbReference type="NCBI Taxonomy" id="100452"/>
    <lineage>
        <taxon>Eukaryota</taxon>
        <taxon>Metazoa</taxon>
        <taxon>Spiralia</taxon>
        <taxon>Lophotrochozoa</taxon>
        <taxon>Mollusca</taxon>
        <taxon>Gastropoda</taxon>
        <taxon>Heterobranchia</taxon>
        <taxon>Euthyneura</taxon>
        <taxon>Panpulmonata</taxon>
        <taxon>Eupulmonata</taxon>
        <taxon>Stylommatophora</taxon>
        <taxon>Helicina</taxon>
        <taxon>Helicoidea</taxon>
        <taxon>Geomitridae</taxon>
        <taxon>Candidula</taxon>
    </lineage>
</organism>
<comment type="caution">
    <text evidence="10">The sequence shown here is derived from an EMBL/GenBank/DDBJ whole genome shotgun (WGS) entry which is preliminary data.</text>
</comment>
<keyword evidence="2" id="KW-0597">Phosphoprotein</keyword>
<keyword evidence="9" id="KW-0812">Transmembrane</keyword>
<comment type="subcellular location">
    <subcellularLocation>
        <location evidence="1">Membrane</location>
        <topology evidence="1">Multi-pass membrane protein</topology>
    </subcellularLocation>
</comment>
<dbReference type="AlphaFoldDB" id="A0A8S3ZHV3"/>
<evidence type="ECO:0000256" key="2">
    <source>
        <dbReference type="ARBA" id="ARBA00022553"/>
    </source>
</evidence>
<dbReference type="Gene3D" id="2.70.150.10">
    <property type="entry name" value="Calcium-transporting ATPase, cytoplasmic transduction domain A"/>
    <property type="match status" value="1"/>
</dbReference>
<keyword evidence="3" id="KW-0479">Metal-binding</keyword>
<keyword evidence="4" id="KW-0547">Nucleotide-binding</keyword>
<dbReference type="SUPFAM" id="SSF81653">
    <property type="entry name" value="Calcium ATPase, transduction domain A"/>
    <property type="match status" value="1"/>
</dbReference>
<feature type="non-terminal residue" evidence="10">
    <location>
        <position position="106"/>
    </location>
</feature>
<feature type="transmembrane region" description="Helical" evidence="9">
    <location>
        <begin position="83"/>
        <end position="104"/>
    </location>
</feature>
<evidence type="ECO:0000256" key="7">
    <source>
        <dbReference type="ARBA" id="ARBA00022967"/>
    </source>
</evidence>
<dbReference type="Proteomes" id="UP000678393">
    <property type="component" value="Unassembled WGS sequence"/>
</dbReference>
<gene>
    <name evidence="10" type="ORF">CUNI_LOCUS14447</name>
</gene>
<name>A0A8S3ZHV3_9EUPU</name>
<reference evidence="10" key="1">
    <citation type="submission" date="2021-04" db="EMBL/GenBank/DDBJ databases">
        <authorList>
            <consortium name="Molecular Ecology Group"/>
        </authorList>
    </citation>
    <scope>NUCLEOTIDE SEQUENCE</scope>
</reference>
<comment type="catalytic activity">
    <reaction evidence="8">
        <text>ATP + H2O = ADP + phosphate + H(+)</text>
        <dbReference type="Rhea" id="RHEA:13065"/>
        <dbReference type="ChEBI" id="CHEBI:15377"/>
        <dbReference type="ChEBI" id="CHEBI:15378"/>
        <dbReference type="ChEBI" id="CHEBI:30616"/>
        <dbReference type="ChEBI" id="CHEBI:43474"/>
        <dbReference type="ChEBI" id="CHEBI:456216"/>
    </reaction>
</comment>
<sequence>ESVPVTKTQLLQQEDEEIYSPETHKRHTLFSGTHVVQTRYYGQAKVTAVVVRTGFNTAKGELVRAILFPKPLDFKFYRDAIRFVLFLAVVASLGMIYALVNYVLKG</sequence>